<dbReference type="EMBL" id="MNPL01017683">
    <property type="protein sequence ID" value="OQR70400.1"/>
    <property type="molecule type" value="Genomic_DNA"/>
</dbReference>
<keyword evidence="4" id="KW-1185">Reference proteome</keyword>
<dbReference type="Pfam" id="PF25580">
    <property type="entry name" value="TPR_Rlf"/>
    <property type="match status" value="1"/>
</dbReference>
<feature type="compositionally biased region" description="Basic and acidic residues" evidence="1">
    <location>
        <begin position="257"/>
        <end position="275"/>
    </location>
</feature>
<feature type="domain" description="Zinc finger protein Rlf/292/654 TPR repeats" evidence="2">
    <location>
        <begin position="430"/>
        <end position="587"/>
    </location>
</feature>
<feature type="compositionally biased region" description="Gly residues" evidence="1">
    <location>
        <begin position="10"/>
        <end position="20"/>
    </location>
</feature>
<feature type="region of interest" description="Disordered" evidence="1">
    <location>
        <begin position="685"/>
        <end position="802"/>
    </location>
</feature>
<accession>A0A1V9XA35</accession>
<comment type="caution">
    <text evidence="3">The sequence shown here is derived from an EMBL/GenBank/DDBJ whole genome shotgun (WGS) entry which is preliminary data.</text>
</comment>
<feature type="region of interest" description="Disordered" evidence="1">
    <location>
        <begin position="257"/>
        <end position="324"/>
    </location>
</feature>
<feature type="compositionally biased region" description="Polar residues" evidence="1">
    <location>
        <begin position="863"/>
        <end position="877"/>
    </location>
</feature>
<feature type="compositionally biased region" description="Basic and acidic residues" evidence="1">
    <location>
        <begin position="731"/>
        <end position="744"/>
    </location>
</feature>
<proteinExistence type="predicted"/>
<feature type="compositionally biased region" description="Basic and acidic residues" evidence="1">
    <location>
        <begin position="778"/>
        <end position="801"/>
    </location>
</feature>
<feature type="region of interest" description="Disordered" evidence="1">
    <location>
        <begin position="1"/>
        <end position="61"/>
    </location>
</feature>
<feature type="region of interest" description="Disordered" evidence="1">
    <location>
        <begin position="74"/>
        <end position="100"/>
    </location>
</feature>
<protein>
    <recommendedName>
        <fullName evidence="2">Zinc finger protein Rlf/292/654 TPR repeats domain-containing protein</fullName>
    </recommendedName>
</protein>
<evidence type="ECO:0000256" key="1">
    <source>
        <dbReference type="SAM" id="MobiDB-lite"/>
    </source>
</evidence>
<feature type="compositionally biased region" description="Polar residues" evidence="1">
    <location>
        <begin position="300"/>
        <end position="324"/>
    </location>
</feature>
<reference evidence="3 4" key="1">
    <citation type="journal article" date="2017" name="Gigascience">
        <title>Draft genome of the honey bee ectoparasitic mite, Tropilaelaps mercedesae, is shaped by the parasitic life history.</title>
        <authorList>
            <person name="Dong X."/>
            <person name="Armstrong S.D."/>
            <person name="Xia D."/>
            <person name="Makepeace B.L."/>
            <person name="Darby A.C."/>
            <person name="Kadowaki T."/>
        </authorList>
    </citation>
    <scope>NUCLEOTIDE SEQUENCE [LARGE SCALE GENOMIC DNA]</scope>
    <source>
        <strain evidence="3">Wuxi-XJTLU</strain>
    </source>
</reference>
<dbReference type="Proteomes" id="UP000192247">
    <property type="component" value="Unassembled WGS sequence"/>
</dbReference>
<name>A0A1V9XA35_9ACAR</name>
<evidence type="ECO:0000313" key="4">
    <source>
        <dbReference type="Proteomes" id="UP000192247"/>
    </source>
</evidence>
<feature type="compositionally biased region" description="Polar residues" evidence="1">
    <location>
        <begin position="74"/>
        <end position="87"/>
    </location>
</feature>
<dbReference type="InParanoid" id="A0A1V9XA35"/>
<dbReference type="OrthoDB" id="6501566at2759"/>
<dbReference type="InterPro" id="IPR057986">
    <property type="entry name" value="TPR_Rlf/292/654"/>
</dbReference>
<organism evidence="3 4">
    <name type="scientific">Tropilaelaps mercedesae</name>
    <dbReference type="NCBI Taxonomy" id="418985"/>
    <lineage>
        <taxon>Eukaryota</taxon>
        <taxon>Metazoa</taxon>
        <taxon>Ecdysozoa</taxon>
        <taxon>Arthropoda</taxon>
        <taxon>Chelicerata</taxon>
        <taxon>Arachnida</taxon>
        <taxon>Acari</taxon>
        <taxon>Parasitiformes</taxon>
        <taxon>Mesostigmata</taxon>
        <taxon>Gamasina</taxon>
        <taxon>Dermanyssoidea</taxon>
        <taxon>Laelapidae</taxon>
        <taxon>Tropilaelaps</taxon>
    </lineage>
</organism>
<evidence type="ECO:0000259" key="2">
    <source>
        <dbReference type="Pfam" id="PF25580"/>
    </source>
</evidence>
<feature type="region of interest" description="Disordered" evidence="1">
    <location>
        <begin position="851"/>
        <end position="877"/>
    </location>
</feature>
<evidence type="ECO:0000313" key="3">
    <source>
        <dbReference type="EMBL" id="OQR70400.1"/>
    </source>
</evidence>
<dbReference type="AlphaFoldDB" id="A0A1V9XA35"/>
<gene>
    <name evidence="3" type="ORF">BIW11_11657</name>
</gene>
<sequence length="906" mass="98355">MATKGSANDKGGGGPGGPGLGDSVAESPPPDRTIFAPLTAPASREDAAARQGRTGGPEVAVGRAARVGSVCTGQTTPAVRRGSQTEVGSGPAGVVTPATSEEEEVHVKAVMTLGHAWFGLSRKAGTDKATLMDHYRRLFKYTLLVVQKYDAKLDTALRGHILEKMRFCHMALAPRVPSLVPIYTTIEAVFATADVDRPGFCRKVSDLMRAAECLTSDPVESYLIPKGQVDCPPGAETGVSIGITQPVTTTTKQIERSMEVEAKPPHGQLEKDDARGGQQMTSLGTATECEPATGTREPISPSQSAKPTSRQRSASKVCTPSSKVVETSSVIQPAKITTANRPSSVDRPWGVQAWLDHQEQVVPERAPPDDAMPTEEVLEKLNEVYRTAVDADDTLANFCKTLANLTCHRGVQLGWQCFRRPGGPPECTEALVSTFFLKDLINEESEHCCTRDLMLLWVRMQKHQQMGAAEIGRLASSILDRHSDKSGLFYLMFDVLLEECGFVGYSVMIELMLRGMGVDLNDIEECEHRGESETLVRVEIERNLARQMLKWCLVFKDFPLVMRECAFSSFSLYPTRDALELIKALSVRICENRDPSCRCYGHRIEDMPEPRQPGRPAYELLPHDDMFFFEPILDSELPGVHYDTLKDMVTVLHSVRVPVLTLVDDLDKYLEEFFSKGRGAKLPTEMRLPTRRYDGDGSEASDAQPGDVVAAAAEDSADSESDSDSSAGSSEFRRRLERQRKELSAELGRPGGKKAAGACHKLKTKDKTRPAAARRSARQLEREKASQHGEGRPPKAPHDETDSFLQDVSLEAVESEGDVDVSVLSAGTVSSVASSTVPQIASGGLDSGGAPSLSLDPAGQTAVGVSQQASSHTQKVVMVSPQQLQRVQLSVANNSSPNRPHKIQVG</sequence>